<dbReference type="AlphaFoldDB" id="A0A2W2BSK2"/>
<reference evidence="2" key="1">
    <citation type="submission" date="2018-06" db="EMBL/GenBank/DDBJ databases">
        <title>Aestuariibacter litoralis strain KCTC 52945T.</title>
        <authorList>
            <person name="Li X."/>
            <person name="Salam N."/>
            <person name="Li J.-L."/>
            <person name="Chen Y.-M."/>
            <person name="Yang Z.-W."/>
            <person name="Zhang L.-Y."/>
            <person name="Han M.-X."/>
            <person name="Xiao M."/>
            <person name="Li W.-J."/>
        </authorList>
    </citation>
    <scope>NUCLEOTIDE SEQUENCE [LARGE SCALE GENOMIC DNA]</scope>
    <source>
        <strain evidence="2">KCTC 52945</strain>
    </source>
</reference>
<dbReference type="EMBL" id="QKVK01000001">
    <property type="protein sequence ID" value="PZF78657.1"/>
    <property type="molecule type" value="Genomic_DNA"/>
</dbReference>
<evidence type="ECO:0000313" key="2">
    <source>
        <dbReference type="Proteomes" id="UP000248795"/>
    </source>
</evidence>
<dbReference type="Gene3D" id="3.40.50.1240">
    <property type="entry name" value="Phosphoglycerate mutase-like"/>
    <property type="match status" value="1"/>
</dbReference>
<dbReference type="CDD" id="cd07067">
    <property type="entry name" value="HP_PGM_like"/>
    <property type="match status" value="1"/>
</dbReference>
<dbReference type="SUPFAM" id="SSF53254">
    <property type="entry name" value="Phosphoglycerate mutase-like"/>
    <property type="match status" value="1"/>
</dbReference>
<keyword evidence="2" id="KW-1185">Reference proteome</keyword>
<accession>A0A2W2BSK2</accession>
<organism evidence="1 2">
    <name type="scientific">Aestuariivirga litoralis</name>
    <dbReference type="NCBI Taxonomy" id="2650924"/>
    <lineage>
        <taxon>Bacteria</taxon>
        <taxon>Pseudomonadati</taxon>
        <taxon>Pseudomonadota</taxon>
        <taxon>Alphaproteobacteria</taxon>
        <taxon>Hyphomicrobiales</taxon>
        <taxon>Aestuariivirgaceae</taxon>
        <taxon>Aestuariivirga</taxon>
    </lineage>
</organism>
<dbReference type="RefSeq" id="WP_111195985.1">
    <property type="nucleotide sequence ID" value="NZ_QKVK01000001.1"/>
</dbReference>
<dbReference type="PANTHER" id="PTHR47623:SF1">
    <property type="entry name" value="OS09G0287300 PROTEIN"/>
    <property type="match status" value="1"/>
</dbReference>
<dbReference type="PANTHER" id="PTHR47623">
    <property type="entry name" value="OS09G0287300 PROTEIN"/>
    <property type="match status" value="1"/>
</dbReference>
<dbReference type="SMART" id="SM00855">
    <property type="entry name" value="PGAM"/>
    <property type="match status" value="1"/>
</dbReference>
<evidence type="ECO:0000313" key="1">
    <source>
        <dbReference type="EMBL" id="PZF78657.1"/>
    </source>
</evidence>
<name>A0A2W2BSK2_9HYPH</name>
<dbReference type="Pfam" id="PF00300">
    <property type="entry name" value="His_Phos_1"/>
    <property type="match status" value="1"/>
</dbReference>
<dbReference type="InterPro" id="IPR013078">
    <property type="entry name" value="His_Pase_superF_clade-1"/>
</dbReference>
<sequence>MPDRQLFLLRHAKAVIGEGMEDFDRPLAVRGEQAAQAMGRYMALHGLVPDLVLCSPARRTSQTWEIAARELPATEVHLVEALYDFGDGEALLQVIREQGGSERRLLLVTHNPATQHLALALAGSGNPVQRRQMLEKYPTAGLAALTHSGTWPDLAAATCRLDAFIRPRDLA</sequence>
<comment type="caution">
    <text evidence="1">The sequence shown here is derived from an EMBL/GenBank/DDBJ whole genome shotgun (WGS) entry which is preliminary data.</text>
</comment>
<dbReference type="Proteomes" id="UP000248795">
    <property type="component" value="Unassembled WGS sequence"/>
</dbReference>
<proteinExistence type="predicted"/>
<protein>
    <submittedName>
        <fullName evidence="1">Histidine phosphatase family protein</fullName>
    </submittedName>
</protein>
<dbReference type="InterPro" id="IPR029033">
    <property type="entry name" value="His_PPase_superfam"/>
</dbReference>
<gene>
    <name evidence="1" type="ORF">DK847_02305</name>
</gene>